<gene>
    <name evidence="1" type="ORF">QQX09_09250</name>
</gene>
<accession>A0ABT8GA73</accession>
<reference evidence="1" key="1">
    <citation type="submission" date="2023-06" db="EMBL/GenBank/DDBJ databases">
        <title>Sysu t00192.</title>
        <authorList>
            <person name="Gao L."/>
            <person name="Fang B.-Z."/>
            <person name="Li W.-J."/>
        </authorList>
    </citation>
    <scope>NUCLEOTIDE SEQUENCE</scope>
    <source>
        <strain evidence="1">SYSU T00192</strain>
    </source>
</reference>
<evidence type="ECO:0000313" key="1">
    <source>
        <dbReference type="EMBL" id="MDN4476038.1"/>
    </source>
</evidence>
<dbReference type="PROSITE" id="PS51257">
    <property type="entry name" value="PROKAR_LIPOPROTEIN"/>
    <property type="match status" value="1"/>
</dbReference>
<name>A0ABT8GA73_9MICO</name>
<protein>
    <recommendedName>
        <fullName evidence="3">Lipoprotein</fullName>
    </recommendedName>
</protein>
<keyword evidence="2" id="KW-1185">Reference proteome</keyword>
<sequence>MGEATMRRAGRALLVASVAGLLGACGILSGSDEPWDEPADYTYDATITVFGPSAGEWRITVRDHAVAGARPLDDTALGSSATLDDFATFAEYEAGHAQAQERGDAVSRLVRTRDGALKSYEHDGSKDAVDDEYLIVVSQVTVP</sequence>
<dbReference type="EMBL" id="JAUHPW010000006">
    <property type="protein sequence ID" value="MDN4476038.1"/>
    <property type="molecule type" value="Genomic_DNA"/>
</dbReference>
<dbReference type="RefSeq" id="WP_301133771.1">
    <property type="nucleotide sequence ID" value="NZ_JAUHPW010000006.1"/>
</dbReference>
<evidence type="ECO:0008006" key="3">
    <source>
        <dbReference type="Google" id="ProtNLM"/>
    </source>
</evidence>
<organism evidence="1 2">
    <name type="scientific">Demequina litoralis</name>
    <dbReference type="NCBI Taxonomy" id="3051660"/>
    <lineage>
        <taxon>Bacteria</taxon>
        <taxon>Bacillati</taxon>
        <taxon>Actinomycetota</taxon>
        <taxon>Actinomycetes</taxon>
        <taxon>Micrococcales</taxon>
        <taxon>Demequinaceae</taxon>
        <taxon>Demequina</taxon>
    </lineage>
</organism>
<dbReference type="Proteomes" id="UP001172728">
    <property type="component" value="Unassembled WGS sequence"/>
</dbReference>
<proteinExistence type="predicted"/>
<comment type="caution">
    <text evidence="1">The sequence shown here is derived from an EMBL/GenBank/DDBJ whole genome shotgun (WGS) entry which is preliminary data.</text>
</comment>
<evidence type="ECO:0000313" key="2">
    <source>
        <dbReference type="Proteomes" id="UP001172728"/>
    </source>
</evidence>